<dbReference type="AlphaFoldDB" id="A0AA37RZC0"/>
<dbReference type="PANTHER" id="PTHR36931">
    <property type="entry name" value="UPF0153 PROTEIN YEIW"/>
    <property type="match status" value="1"/>
</dbReference>
<sequence>MPNGKPAGERCVQLKDDNLCRLFGQPSRPKVCLQFRPCADVCGDSSEQAIWRITELEAATSL</sequence>
<organism evidence="1 2">
    <name type="scientific">Paraferrimonas sedimenticola</name>
    <dbReference type="NCBI Taxonomy" id="375674"/>
    <lineage>
        <taxon>Bacteria</taxon>
        <taxon>Pseudomonadati</taxon>
        <taxon>Pseudomonadota</taxon>
        <taxon>Gammaproteobacteria</taxon>
        <taxon>Alteromonadales</taxon>
        <taxon>Ferrimonadaceae</taxon>
        <taxon>Paraferrimonas</taxon>
    </lineage>
</organism>
<dbReference type="EMBL" id="BSNC01000011">
    <property type="protein sequence ID" value="GLP97769.1"/>
    <property type="molecule type" value="Genomic_DNA"/>
</dbReference>
<proteinExistence type="predicted"/>
<keyword evidence="2" id="KW-1185">Reference proteome</keyword>
<name>A0AA37RZC0_9GAMM</name>
<reference evidence="1" key="1">
    <citation type="journal article" date="2014" name="Int. J. Syst. Evol. Microbiol.">
        <title>Complete genome sequence of Corynebacterium casei LMG S-19264T (=DSM 44701T), isolated from a smear-ripened cheese.</title>
        <authorList>
            <consortium name="US DOE Joint Genome Institute (JGI-PGF)"/>
            <person name="Walter F."/>
            <person name="Albersmeier A."/>
            <person name="Kalinowski J."/>
            <person name="Ruckert C."/>
        </authorList>
    </citation>
    <scope>NUCLEOTIDE SEQUENCE</scope>
    <source>
        <strain evidence="1">NBRC 101628</strain>
    </source>
</reference>
<reference evidence="1" key="2">
    <citation type="submission" date="2023-01" db="EMBL/GenBank/DDBJ databases">
        <title>Draft genome sequence of Paraferrimonas sedimenticola strain NBRC 101628.</title>
        <authorList>
            <person name="Sun Q."/>
            <person name="Mori K."/>
        </authorList>
    </citation>
    <scope>NUCLEOTIDE SEQUENCE</scope>
    <source>
        <strain evidence="1">NBRC 101628</strain>
    </source>
</reference>
<protein>
    <recommendedName>
        <fullName evidence="3">Proteinase inhibitor</fullName>
    </recommendedName>
</protein>
<dbReference type="Proteomes" id="UP001161422">
    <property type="component" value="Unassembled WGS sequence"/>
</dbReference>
<comment type="caution">
    <text evidence="1">The sequence shown here is derived from an EMBL/GenBank/DDBJ whole genome shotgun (WGS) entry which is preliminary data.</text>
</comment>
<evidence type="ECO:0000313" key="2">
    <source>
        <dbReference type="Proteomes" id="UP001161422"/>
    </source>
</evidence>
<dbReference type="InterPro" id="IPR052572">
    <property type="entry name" value="UPF0153_domain"/>
</dbReference>
<evidence type="ECO:0000313" key="1">
    <source>
        <dbReference type="EMBL" id="GLP97769.1"/>
    </source>
</evidence>
<gene>
    <name evidence="1" type="ORF">GCM10007895_30760</name>
</gene>
<accession>A0AA37RZC0</accession>
<evidence type="ECO:0008006" key="3">
    <source>
        <dbReference type="Google" id="ProtNLM"/>
    </source>
</evidence>
<dbReference type="PANTHER" id="PTHR36931:SF1">
    <property type="entry name" value="UPF0153 PROTEIN YEIW"/>
    <property type="match status" value="1"/>
</dbReference>